<comment type="caution">
    <text evidence="2">The sequence shown here is derived from an EMBL/GenBank/DDBJ whole genome shotgun (WGS) entry which is preliminary data.</text>
</comment>
<protein>
    <recommendedName>
        <fullName evidence="4">Retrovirus-related Pol polyprotein from transposon TNT 1-94</fullName>
    </recommendedName>
</protein>
<feature type="signal peptide" evidence="1">
    <location>
        <begin position="1"/>
        <end position="15"/>
    </location>
</feature>
<accession>A0A0V1GXD3</accession>
<gene>
    <name evidence="2" type="ORF">T11_16607</name>
</gene>
<keyword evidence="3" id="KW-1185">Reference proteome</keyword>
<sequence>MLLAIAFLPVPQVRMGVCLLEAGTTVLSQNATVVDLTRGNSDYTEKQEWVAQYSVEYTSSRLSSI</sequence>
<evidence type="ECO:0000313" key="3">
    <source>
        <dbReference type="Proteomes" id="UP000055024"/>
    </source>
</evidence>
<proteinExistence type="predicted"/>
<dbReference type="Proteomes" id="UP000055024">
    <property type="component" value="Unassembled WGS sequence"/>
</dbReference>
<evidence type="ECO:0000313" key="2">
    <source>
        <dbReference type="EMBL" id="KRZ02958.1"/>
    </source>
</evidence>
<dbReference type="EMBL" id="JYDP01000210">
    <property type="protein sequence ID" value="KRZ02958.1"/>
    <property type="molecule type" value="Genomic_DNA"/>
</dbReference>
<reference evidence="2 3" key="1">
    <citation type="submission" date="2015-01" db="EMBL/GenBank/DDBJ databases">
        <title>Evolution of Trichinella species and genotypes.</title>
        <authorList>
            <person name="Korhonen P.K."/>
            <person name="Edoardo P."/>
            <person name="Giuseppe L.R."/>
            <person name="Gasser R.B."/>
        </authorList>
    </citation>
    <scope>NUCLEOTIDE SEQUENCE [LARGE SCALE GENOMIC DNA]</scope>
    <source>
        <strain evidence="2">ISS1029</strain>
    </source>
</reference>
<evidence type="ECO:0008006" key="4">
    <source>
        <dbReference type="Google" id="ProtNLM"/>
    </source>
</evidence>
<evidence type="ECO:0000256" key="1">
    <source>
        <dbReference type="SAM" id="SignalP"/>
    </source>
</evidence>
<name>A0A0V1GXD3_9BILA</name>
<dbReference type="AlphaFoldDB" id="A0A0V1GXD3"/>
<keyword evidence="1" id="KW-0732">Signal</keyword>
<organism evidence="2 3">
    <name type="scientific">Trichinella zimbabwensis</name>
    <dbReference type="NCBI Taxonomy" id="268475"/>
    <lineage>
        <taxon>Eukaryota</taxon>
        <taxon>Metazoa</taxon>
        <taxon>Ecdysozoa</taxon>
        <taxon>Nematoda</taxon>
        <taxon>Enoplea</taxon>
        <taxon>Dorylaimia</taxon>
        <taxon>Trichinellida</taxon>
        <taxon>Trichinellidae</taxon>
        <taxon>Trichinella</taxon>
    </lineage>
</organism>
<feature type="chain" id="PRO_5013243902" description="Retrovirus-related Pol polyprotein from transposon TNT 1-94" evidence="1">
    <location>
        <begin position="16"/>
        <end position="65"/>
    </location>
</feature>